<dbReference type="Proteomes" id="UP000319383">
    <property type="component" value="Chromosome"/>
</dbReference>
<sequence length="63" mass="7095">MVCISMWEEVAGGRWPEKGGGLNRYVQPNGQPLPTLQSKVYSLLPINTPQTEIRAEPVSWNRN</sequence>
<gene>
    <name evidence="1" type="ORF">Mal52_06730</name>
</gene>
<name>A0A517ZIC3_9PLAN</name>
<dbReference type="EMBL" id="CP036276">
    <property type="protein sequence ID" value="QDU42218.1"/>
    <property type="molecule type" value="Genomic_DNA"/>
</dbReference>
<protein>
    <submittedName>
        <fullName evidence="1">Uncharacterized protein</fullName>
    </submittedName>
</protein>
<evidence type="ECO:0000313" key="2">
    <source>
        <dbReference type="Proteomes" id="UP000319383"/>
    </source>
</evidence>
<proteinExistence type="predicted"/>
<evidence type="ECO:0000313" key="1">
    <source>
        <dbReference type="EMBL" id="QDU42218.1"/>
    </source>
</evidence>
<accession>A0A517ZIC3</accession>
<organism evidence="1 2">
    <name type="scientific">Symmachiella dynata</name>
    <dbReference type="NCBI Taxonomy" id="2527995"/>
    <lineage>
        <taxon>Bacteria</taxon>
        <taxon>Pseudomonadati</taxon>
        <taxon>Planctomycetota</taxon>
        <taxon>Planctomycetia</taxon>
        <taxon>Planctomycetales</taxon>
        <taxon>Planctomycetaceae</taxon>
        <taxon>Symmachiella</taxon>
    </lineage>
</organism>
<dbReference type="AlphaFoldDB" id="A0A517ZIC3"/>
<keyword evidence="2" id="KW-1185">Reference proteome</keyword>
<dbReference type="KEGG" id="sdyn:Mal52_06730"/>
<reference evidence="1 2" key="1">
    <citation type="submission" date="2019-02" db="EMBL/GenBank/DDBJ databases">
        <title>Deep-cultivation of Planctomycetes and their phenomic and genomic characterization uncovers novel biology.</title>
        <authorList>
            <person name="Wiegand S."/>
            <person name="Jogler M."/>
            <person name="Boedeker C."/>
            <person name="Pinto D."/>
            <person name="Vollmers J."/>
            <person name="Rivas-Marin E."/>
            <person name="Kohn T."/>
            <person name="Peeters S.H."/>
            <person name="Heuer A."/>
            <person name="Rast P."/>
            <person name="Oberbeckmann S."/>
            <person name="Bunk B."/>
            <person name="Jeske O."/>
            <person name="Meyerdierks A."/>
            <person name="Storesund J.E."/>
            <person name="Kallscheuer N."/>
            <person name="Luecker S."/>
            <person name="Lage O.M."/>
            <person name="Pohl T."/>
            <person name="Merkel B.J."/>
            <person name="Hornburger P."/>
            <person name="Mueller R.-W."/>
            <person name="Bruemmer F."/>
            <person name="Labrenz M."/>
            <person name="Spormann A.M."/>
            <person name="Op den Camp H."/>
            <person name="Overmann J."/>
            <person name="Amann R."/>
            <person name="Jetten M.S.M."/>
            <person name="Mascher T."/>
            <person name="Medema M.H."/>
            <person name="Devos D.P."/>
            <person name="Kaster A.-K."/>
            <person name="Ovreas L."/>
            <person name="Rohde M."/>
            <person name="Galperin M.Y."/>
            <person name="Jogler C."/>
        </authorList>
    </citation>
    <scope>NUCLEOTIDE SEQUENCE [LARGE SCALE GENOMIC DNA]</scope>
    <source>
        <strain evidence="1 2">Mal52</strain>
    </source>
</reference>